<comment type="similarity">
    <text evidence="1">Belongs to the phycobiliprotein family.</text>
</comment>
<keyword evidence="5" id="KW-1185">Reference proteome</keyword>
<comment type="caution">
    <text evidence="4">The sequence shown here is derived from an EMBL/GenBank/DDBJ whole genome shotgun (WGS) entry which is preliminary data.</text>
</comment>
<keyword evidence="2" id="KW-0157">Chromophore</keyword>
<evidence type="ECO:0000313" key="4">
    <source>
        <dbReference type="EMBL" id="MBO7747612.1"/>
    </source>
</evidence>
<protein>
    <submittedName>
        <fullName evidence="4">Uncharacterized protein</fullName>
    </submittedName>
</protein>
<accession>A0ABS3WH50</accession>
<evidence type="ECO:0000256" key="3">
    <source>
        <dbReference type="ARBA" id="ARBA00023307"/>
    </source>
</evidence>
<dbReference type="InterPro" id="IPR038719">
    <property type="entry name" value="Phycobilisome_asu/bsu_sf"/>
</dbReference>
<sequence length="134" mass="15514">MQGRYDRLIDRVVERIYAREPELLAKYGERGRVKCREDNHHHMRHLETAFRMQDSRIFTDYAVWLNGILLAHGLETRHLIEAFRLIEESLPLAEAVTEPEIDGFRRDLQAAVERLGRESRSAAAAGCPEVEVTT</sequence>
<dbReference type="SUPFAM" id="SSF46458">
    <property type="entry name" value="Globin-like"/>
    <property type="match status" value="1"/>
</dbReference>
<gene>
    <name evidence="4" type="ORF">I8J29_25825</name>
</gene>
<keyword evidence="3" id="KW-0089">Bile pigment</keyword>
<evidence type="ECO:0000256" key="2">
    <source>
        <dbReference type="ARBA" id="ARBA00022991"/>
    </source>
</evidence>
<evidence type="ECO:0000313" key="5">
    <source>
        <dbReference type="Proteomes" id="UP000670947"/>
    </source>
</evidence>
<organism evidence="4 5">
    <name type="scientific">Paenibacillus artemisiicola</name>
    <dbReference type="NCBI Taxonomy" id="1172618"/>
    <lineage>
        <taxon>Bacteria</taxon>
        <taxon>Bacillati</taxon>
        <taxon>Bacillota</taxon>
        <taxon>Bacilli</taxon>
        <taxon>Bacillales</taxon>
        <taxon>Paenibacillaceae</taxon>
        <taxon>Paenibacillus</taxon>
    </lineage>
</organism>
<name>A0ABS3WH50_9BACL</name>
<dbReference type="InterPro" id="IPR009050">
    <property type="entry name" value="Globin-like_sf"/>
</dbReference>
<evidence type="ECO:0000256" key="1">
    <source>
        <dbReference type="ARBA" id="ARBA00008182"/>
    </source>
</evidence>
<dbReference type="Proteomes" id="UP000670947">
    <property type="component" value="Unassembled WGS sequence"/>
</dbReference>
<reference evidence="4 5" key="1">
    <citation type="submission" date="2021-03" db="EMBL/GenBank/DDBJ databases">
        <title>Paenibacillus artemisicola MWE-103 whole genome sequence.</title>
        <authorList>
            <person name="Ham Y.J."/>
        </authorList>
    </citation>
    <scope>NUCLEOTIDE SEQUENCE [LARGE SCALE GENOMIC DNA]</scope>
    <source>
        <strain evidence="4 5">MWE-103</strain>
    </source>
</reference>
<dbReference type="Gene3D" id="1.10.490.20">
    <property type="entry name" value="Phycocyanins"/>
    <property type="match status" value="1"/>
</dbReference>
<dbReference type="EMBL" id="JAGGDJ010000036">
    <property type="protein sequence ID" value="MBO7747612.1"/>
    <property type="molecule type" value="Genomic_DNA"/>
</dbReference>
<proteinExistence type="inferred from homology"/>